<dbReference type="Proteomes" id="UP001165121">
    <property type="component" value="Unassembled WGS sequence"/>
</dbReference>
<feature type="compositionally biased region" description="Acidic residues" evidence="1">
    <location>
        <begin position="43"/>
        <end position="52"/>
    </location>
</feature>
<organism evidence="2 3">
    <name type="scientific">Phytophthora fragariaefolia</name>
    <dbReference type="NCBI Taxonomy" id="1490495"/>
    <lineage>
        <taxon>Eukaryota</taxon>
        <taxon>Sar</taxon>
        <taxon>Stramenopiles</taxon>
        <taxon>Oomycota</taxon>
        <taxon>Peronosporomycetes</taxon>
        <taxon>Peronosporales</taxon>
        <taxon>Peronosporaceae</taxon>
        <taxon>Phytophthora</taxon>
    </lineage>
</organism>
<feature type="compositionally biased region" description="Basic and acidic residues" evidence="1">
    <location>
        <begin position="172"/>
        <end position="182"/>
    </location>
</feature>
<feature type="region of interest" description="Disordered" evidence="1">
    <location>
        <begin position="172"/>
        <end position="216"/>
    </location>
</feature>
<feature type="compositionally biased region" description="Basic residues" evidence="1">
    <location>
        <begin position="193"/>
        <end position="216"/>
    </location>
</feature>
<protein>
    <submittedName>
        <fullName evidence="2">Unnamed protein product</fullName>
    </submittedName>
</protein>
<evidence type="ECO:0000256" key="1">
    <source>
        <dbReference type="SAM" id="MobiDB-lite"/>
    </source>
</evidence>
<name>A0A9W6X7W8_9STRA</name>
<evidence type="ECO:0000313" key="3">
    <source>
        <dbReference type="Proteomes" id="UP001165121"/>
    </source>
</evidence>
<keyword evidence="3" id="KW-1185">Reference proteome</keyword>
<evidence type="ECO:0000313" key="2">
    <source>
        <dbReference type="EMBL" id="GMF33259.1"/>
    </source>
</evidence>
<feature type="region of interest" description="Disordered" evidence="1">
    <location>
        <begin position="1"/>
        <end position="59"/>
    </location>
</feature>
<proteinExistence type="predicted"/>
<dbReference type="OrthoDB" id="76224at2759"/>
<sequence>MAPAKRLNLSKSRDEDESSSAASSGDEQEQQTSAQSPEGSESSSDEESDECFEIPPGFESVKGSGAVTREAVINNDQELWFFKLPKNVRRQLDASALANVTIKVDEGKAAAPGEVLAKVTAGEGNKKYVLQSEDRMLTDQLVNALPLATDRARFVLGKPFSRCFSLVEDHTDASPVVKEKAAEPTTASPVAEKRKKKHSSDKHEKHHKSKKAKHKK</sequence>
<accession>A0A9W6X7W8</accession>
<dbReference type="EMBL" id="BSXT01000731">
    <property type="protein sequence ID" value="GMF33259.1"/>
    <property type="molecule type" value="Genomic_DNA"/>
</dbReference>
<dbReference type="Gene3D" id="6.20.250.70">
    <property type="match status" value="1"/>
</dbReference>
<dbReference type="AlphaFoldDB" id="A0A9W6X7W8"/>
<comment type="caution">
    <text evidence="2">The sequence shown here is derived from an EMBL/GenBank/DDBJ whole genome shotgun (WGS) entry which is preliminary data.</text>
</comment>
<reference evidence="2" key="1">
    <citation type="submission" date="2023-04" db="EMBL/GenBank/DDBJ databases">
        <title>Phytophthora fragariaefolia NBRC 109709.</title>
        <authorList>
            <person name="Ichikawa N."/>
            <person name="Sato H."/>
            <person name="Tonouchi N."/>
        </authorList>
    </citation>
    <scope>NUCLEOTIDE SEQUENCE</scope>
    <source>
        <strain evidence="2">NBRC 109709</strain>
    </source>
</reference>
<gene>
    <name evidence="2" type="ORF">Pfra01_000818400</name>
</gene>